<name>A0ABD2X3Q9_9HYME</name>
<keyword evidence="3" id="KW-1185">Reference proteome</keyword>
<proteinExistence type="predicted"/>
<keyword evidence="1" id="KW-1133">Transmembrane helix</keyword>
<organism evidence="2 3">
    <name type="scientific">Trichogramma kaykai</name>
    <dbReference type="NCBI Taxonomy" id="54128"/>
    <lineage>
        <taxon>Eukaryota</taxon>
        <taxon>Metazoa</taxon>
        <taxon>Ecdysozoa</taxon>
        <taxon>Arthropoda</taxon>
        <taxon>Hexapoda</taxon>
        <taxon>Insecta</taxon>
        <taxon>Pterygota</taxon>
        <taxon>Neoptera</taxon>
        <taxon>Endopterygota</taxon>
        <taxon>Hymenoptera</taxon>
        <taxon>Apocrita</taxon>
        <taxon>Proctotrupomorpha</taxon>
        <taxon>Chalcidoidea</taxon>
        <taxon>Trichogrammatidae</taxon>
        <taxon>Trichogramma</taxon>
    </lineage>
</organism>
<evidence type="ECO:0000313" key="2">
    <source>
        <dbReference type="EMBL" id="KAL3399998.1"/>
    </source>
</evidence>
<gene>
    <name evidence="2" type="ORF">TKK_006619</name>
</gene>
<keyword evidence="1" id="KW-0472">Membrane</keyword>
<dbReference type="AlphaFoldDB" id="A0ABD2X3Q9"/>
<accession>A0ABD2X3Q9</accession>
<sequence length="196" mass="22310">MIANECLKAPGVGDLLPRIDKLYPLPKIAFHQPHTHLHTHKATCCRAPSKEEMITGERATLASLLTGAKLFLSLSLSPSFSLGSVELSGKKMLGIFPWALLLAHSFFLAALLLLVLLFSYTLCGFIGVLFFLPRFFSYFIIFFLQEREREKQDWQWEIIIFLARQKRGRRGGDLARGTSVYIQLRHRLSRLDFPAC</sequence>
<feature type="transmembrane region" description="Helical" evidence="1">
    <location>
        <begin position="95"/>
        <end position="118"/>
    </location>
</feature>
<reference evidence="2 3" key="1">
    <citation type="journal article" date="2024" name="bioRxiv">
        <title>A reference genome for Trichogramma kaykai: A tiny desert-dwelling parasitoid wasp with competing sex-ratio distorters.</title>
        <authorList>
            <person name="Culotta J."/>
            <person name="Lindsey A.R."/>
        </authorList>
    </citation>
    <scope>NUCLEOTIDE SEQUENCE [LARGE SCALE GENOMIC DNA]</scope>
    <source>
        <strain evidence="2 3">KSX58</strain>
    </source>
</reference>
<feature type="transmembrane region" description="Helical" evidence="1">
    <location>
        <begin position="124"/>
        <end position="144"/>
    </location>
</feature>
<evidence type="ECO:0000313" key="3">
    <source>
        <dbReference type="Proteomes" id="UP001627154"/>
    </source>
</evidence>
<keyword evidence="1" id="KW-0812">Transmembrane</keyword>
<evidence type="ECO:0000256" key="1">
    <source>
        <dbReference type="SAM" id="Phobius"/>
    </source>
</evidence>
<comment type="caution">
    <text evidence="2">The sequence shown here is derived from an EMBL/GenBank/DDBJ whole genome shotgun (WGS) entry which is preliminary data.</text>
</comment>
<dbReference type="Proteomes" id="UP001627154">
    <property type="component" value="Unassembled WGS sequence"/>
</dbReference>
<protein>
    <submittedName>
        <fullName evidence="2">Uncharacterized protein</fullName>
    </submittedName>
</protein>
<dbReference type="EMBL" id="JBJJXI010000054">
    <property type="protein sequence ID" value="KAL3399998.1"/>
    <property type="molecule type" value="Genomic_DNA"/>
</dbReference>